<evidence type="ECO:0000313" key="13">
    <source>
        <dbReference type="EMBL" id="MDK6028558.1"/>
    </source>
</evidence>
<dbReference type="SMART" id="SM01240">
    <property type="entry name" value="IMPDH"/>
    <property type="match status" value="1"/>
</dbReference>
<keyword evidence="8 11" id="KW-0414">Isoprene biosynthesis</keyword>
<comment type="cofactor">
    <cofactor evidence="1 11">
        <name>FMN</name>
        <dbReference type="ChEBI" id="CHEBI:58210"/>
    </cofactor>
</comment>
<feature type="binding site" evidence="11">
    <location>
        <position position="157"/>
    </location>
    <ligand>
        <name>substrate</name>
    </ligand>
</feature>
<keyword evidence="6 11" id="KW-0460">Magnesium</keyword>
<feature type="binding site" evidence="11">
    <location>
        <position position="189"/>
    </location>
    <ligand>
        <name>FMN</name>
        <dbReference type="ChEBI" id="CHEBI:58210"/>
    </ligand>
</feature>
<evidence type="ECO:0000256" key="11">
    <source>
        <dbReference type="HAMAP-Rule" id="MF_00354"/>
    </source>
</evidence>
<feature type="binding site" evidence="11">
    <location>
        <position position="158"/>
    </location>
    <ligand>
        <name>Mg(2+)</name>
        <dbReference type="ChEBI" id="CHEBI:18420"/>
    </ligand>
</feature>
<evidence type="ECO:0000259" key="12">
    <source>
        <dbReference type="Pfam" id="PF01070"/>
    </source>
</evidence>
<dbReference type="Gene3D" id="3.20.20.70">
    <property type="entry name" value="Aldolase class I"/>
    <property type="match status" value="1"/>
</dbReference>
<keyword evidence="4 11" id="KW-0288">FMN</keyword>
<comment type="subunit">
    <text evidence="10 11">Homooctamer. Dimer of tetramers.</text>
</comment>
<feature type="binding site" evidence="11">
    <location>
        <begin position="292"/>
        <end position="293"/>
    </location>
    <ligand>
        <name>FMN</name>
        <dbReference type="ChEBI" id="CHEBI:58210"/>
    </ligand>
</feature>
<dbReference type="InterPro" id="IPR000262">
    <property type="entry name" value="FMN-dep_DH"/>
</dbReference>
<dbReference type="InterPro" id="IPR013785">
    <property type="entry name" value="Aldolase_TIM"/>
</dbReference>
<dbReference type="PIRSF" id="PIRSF003314">
    <property type="entry name" value="IPP_isomerase"/>
    <property type="match status" value="1"/>
</dbReference>
<evidence type="ECO:0000256" key="7">
    <source>
        <dbReference type="ARBA" id="ARBA00022857"/>
    </source>
</evidence>
<dbReference type="GO" id="GO:0010181">
    <property type="term" value="F:FMN binding"/>
    <property type="evidence" value="ECO:0007669"/>
    <property type="project" value="UniProtKB-UniRule"/>
</dbReference>
<dbReference type="NCBIfam" id="TIGR02151">
    <property type="entry name" value="IPP_isom_2"/>
    <property type="match status" value="1"/>
</dbReference>
<dbReference type="SUPFAM" id="SSF51395">
    <property type="entry name" value="FMN-linked oxidoreductases"/>
    <property type="match status" value="1"/>
</dbReference>
<sequence length="363" mass="39769">MSIENRKQEHIEMALTPNSQGPLTTLFEDVILIHNAIPNIAYDKVDTSTSFLGYKLGAPIIISGMTGGTEKAYEINRRLAELAEEFRIAIGVGSQRAMIENPSLAYTYKIVREVARSVPVIANIGFAQIKNLSMDQIESIVSIVEANALAIHLNPAQELVQIEGDRDFENVLESIEKILSRLSIPVIIKEIGNGLSKEVAEKLYVIGVKIFDVAGAGGTNWVRIELMRSLKSKTDVARVAEAFISWGIPTAASICEVRSVSQDIIVIGSGGIRSGVDIAKAISLGADLVAIAQPILKNVLMGKGKEYLNIIINQLKIAMSLVNVRNIDELKQSPMVITGKLAQWICARKLKLRNNYAYIYCYC</sequence>
<evidence type="ECO:0000256" key="2">
    <source>
        <dbReference type="ARBA" id="ARBA00022490"/>
    </source>
</evidence>
<dbReference type="PANTHER" id="PTHR43665:SF1">
    <property type="entry name" value="ISOPENTENYL-DIPHOSPHATE DELTA-ISOMERASE"/>
    <property type="match status" value="1"/>
</dbReference>
<feature type="domain" description="FMN-dependent dehydrogenase" evidence="12">
    <location>
        <begin position="172"/>
        <end position="333"/>
    </location>
</feature>
<dbReference type="Pfam" id="PF01070">
    <property type="entry name" value="FMN_dh"/>
    <property type="match status" value="1"/>
</dbReference>
<evidence type="ECO:0000256" key="8">
    <source>
        <dbReference type="ARBA" id="ARBA00023229"/>
    </source>
</evidence>
<dbReference type="Proteomes" id="UP001529235">
    <property type="component" value="Unassembled WGS sequence"/>
</dbReference>
<comment type="cofactor">
    <cofactor evidence="11">
        <name>Mg(2+)</name>
        <dbReference type="ChEBI" id="CHEBI:18420"/>
    </cofactor>
</comment>
<dbReference type="GO" id="GO:0008299">
    <property type="term" value="P:isoprenoid biosynthetic process"/>
    <property type="evidence" value="ECO:0007669"/>
    <property type="project" value="UniProtKB-UniRule"/>
</dbReference>
<dbReference type="RefSeq" id="WP_285273539.1">
    <property type="nucleotide sequence ID" value="NZ_JASNVW010000002.1"/>
</dbReference>
<comment type="caution">
    <text evidence="11">Lacks conserved residue(s) required for the propagation of feature annotation.</text>
</comment>
<comment type="cofactor">
    <cofactor evidence="11">
        <name>NADPH</name>
        <dbReference type="ChEBI" id="CHEBI:57783"/>
    </cofactor>
</comment>
<keyword evidence="14" id="KW-1185">Reference proteome</keyword>
<dbReference type="HAMAP" id="MF_00354">
    <property type="entry name" value="Idi_2"/>
    <property type="match status" value="1"/>
</dbReference>
<keyword evidence="7 11" id="KW-0521">NADP</keyword>
<evidence type="ECO:0000256" key="5">
    <source>
        <dbReference type="ARBA" id="ARBA00022723"/>
    </source>
</evidence>
<evidence type="ECO:0000313" key="14">
    <source>
        <dbReference type="Proteomes" id="UP001529235"/>
    </source>
</evidence>
<comment type="function">
    <text evidence="11">Involved in the biosynthesis of isoprenoids. Catalyzes the 1,3-allylic rearrangement of the homoallylic substrate isopentenyl (IPP) to its allylic isomer, dimethylallyl diphosphate (DMAPP).</text>
</comment>
<keyword evidence="2 11" id="KW-0963">Cytoplasm</keyword>
<evidence type="ECO:0000256" key="10">
    <source>
        <dbReference type="ARBA" id="ARBA00025810"/>
    </source>
</evidence>
<proteinExistence type="inferred from homology"/>
<dbReference type="GO" id="GO:0000287">
    <property type="term" value="F:magnesium ion binding"/>
    <property type="evidence" value="ECO:0007669"/>
    <property type="project" value="UniProtKB-UniRule"/>
</dbReference>
<evidence type="ECO:0000256" key="9">
    <source>
        <dbReference type="ARBA" id="ARBA00023235"/>
    </source>
</evidence>
<feature type="binding site" evidence="11">
    <location>
        <begin position="6"/>
        <end position="7"/>
    </location>
    <ligand>
        <name>substrate</name>
    </ligand>
</feature>
<keyword evidence="3 11" id="KW-0285">Flavoprotein</keyword>
<keyword evidence="5 11" id="KW-0479">Metal-binding</keyword>
<feature type="binding site" evidence="11">
    <location>
        <position position="63"/>
    </location>
    <ligand>
        <name>FMN</name>
        <dbReference type="ChEBI" id="CHEBI:58210"/>
    </ligand>
</feature>
<evidence type="ECO:0000256" key="6">
    <source>
        <dbReference type="ARBA" id="ARBA00022842"/>
    </source>
</evidence>
<dbReference type="GO" id="GO:0005737">
    <property type="term" value="C:cytoplasm"/>
    <property type="evidence" value="ECO:0007669"/>
    <property type="project" value="UniProtKB-SubCell"/>
</dbReference>
<feature type="binding site" evidence="11">
    <location>
        <begin position="271"/>
        <end position="273"/>
    </location>
    <ligand>
        <name>FMN</name>
        <dbReference type="ChEBI" id="CHEBI:58210"/>
    </ligand>
</feature>
<dbReference type="AlphaFoldDB" id="A0ABD4Z6L6"/>
<dbReference type="EC" id="5.3.3.2" evidence="11"/>
<evidence type="ECO:0000256" key="4">
    <source>
        <dbReference type="ARBA" id="ARBA00022643"/>
    </source>
</evidence>
<dbReference type="InterPro" id="IPR011179">
    <property type="entry name" value="IPdP_isomerase"/>
</dbReference>
<comment type="caution">
    <text evidence="13">The sequence shown here is derived from an EMBL/GenBank/DDBJ whole genome shotgun (WGS) entry which is preliminary data.</text>
</comment>
<feature type="binding site" evidence="11">
    <location>
        <begin position="64"/>
        <end position="66"/>
    </location>
    <ligand>
        <name>FMN</name>
        <dbReference type="ChEBI" id="CHEBI:58210"/>
    </ligand>
</feature>
<gene>
    <name evidence="11 13" type="primary">fni</name>
    <name evidence="13" type="ORF">QPL79_04215</name>
</gene>
<name>A0ABD4Z6L6_9CREN</name>
<dbReference type="GO" id="GO:0004452">
    <property type="term" value="F:isopentenyl-diphosphate delta-isomerase activity"/>
    <property type="evidence" value="ECO:0007669"/>
    <property type="project" value="UniProtKB-UniRule"/>
</dbReference>
<keyword evidence="9 11" id="KW-0413">Isomerase</keyword>
<comment type="similarity">
    <text evidence="11">Belongs to the IPP isomerase type 2 family.</text>
</comment>
<comment type="subcellular location">
    <subcellularLocation>
        <location evidence="11">Cytoplasm</location>
    </subcellularLocation>
</comment>
<feature type="binding site" evidence="11">
    <location>
        <position position="123"/>
    </location>
    <ligand>
        <name>FMN</name>
        <dbReference type="ChEBI" id="CHEBI:58210"/>
    </ligand>
</feature>
<reference evidence="13 14" key="1">
    <citation type="submission" date="2023-05" db="EMBL/GenBank/DDBJ databases">
        <title>A new hyperthermophilic archaea 'Ignisphaera cupida' sp. nov. and description of the family 'Ignisphaeraceae' fam. nov.</title>
        <authorList>
            <person name="Podosokorskaya O.A."/>
            <person name="Elcheninov A.G."/>
            <person name="Klukina A."/>
            <person name="Merkel A.Y."/>
        </authorList>
    </citation>
    <scope>NUCLEOTIDE SEQUENCE [LARGE SCALE GENOMIC DNA]</scope>
    <source>
        <strain evidence="13 14">4213-co</strain>
    </source>
</reference>
<comment type="catalytic activity">
    <reaction evidence="11">
        <text>isopentenyl diphosphate = dimethylallyl diphosphate</text>
        <dbReference type="Rhea" id="RHEA:23284"/>
        <dbReference type="ChEBI" id="CHEBI:57623"/>
        <dbReference type="ChEBI" id="CHEBI:128769"/>
        <dbReference type="EC" id="5.3.3.2"/>
    </reaction>
</comment>
<accession>A0ABD4Z6L6</accession>
<dbReference type="PANTHER" id="PTHR43665">
    <property type="entry name" value="ISOPENTENYL-DIPHOSPHATE DELTA-ISOMERASE"/>
    <property type="match status" value="1"/>
</dbReference>
<feature type="binding site" evidence="11">
    <location>
        <begin position="94"/>
        <end position="96"/>
    </location>
    <ligand>
        <name>substrate</name>
    </ligand>
</feature>
<organism evidence="13 14">
    <name type="scientific">Ignisphaera cupida</name>
    <dbReference type="NCBI Taxonomy" id="3050454"/>
    <lineage>
        <taxon>Archaea</taxon>
        <taxon>Thermoproteota</taxon>
        <taxon>Thermoprotei</taxon>
        <taxon>Desulfurococcales</taxon>
        <taxon>Desulfurococcaceae</taxon>
        <taxon>Ignisphaera</taxon>
    </lineage>
</organism>
<dbReference type="CDD" id="cd02811">
    <property type="entry name" value="IDI-2_FMN"/>
    <property type="match status" value="1"/>
</dbReference>
<evidence type="ECO:0000256" key="3">
    <source>
        <dbReference type="ARBA" id="ARBA00022630"/>
    </source>
</evidence>
<feature type="binding site" evidence="11">
    <location>
        <position position="219"/>
    </location>
    <ligand>
        <name>FMN</name>
        <dbReference type="ChEBI" id="CHEBI:58210"/>
    </ligand>
</feature>
<dbReference type="EMBL" id="JASNVW010000002">
    <property type="protein sequence ID" value="MDK6028558.1"/>
    <property type="molecule type" value="Genomic_DNA"/>
</dbReference>
<evidence type="ECO:0000256" key="1">
    <source>
        <dbReference type="ARBA" id="ARBA00001917"/>
    </source>
</evidence>
<dbReference type="GO" id="GO:0070402">
    <property type="term" value="F:NADPH binding"/>
    <property type="evidence" value="ECO:0007669"/>
    <property type="project" value="UniProtKB-UniRule"/>
</dbReference>
<protein>
    <recommendedName>
        <fullName evidence="11">Isopentenyl-diphosphate delta-isomerase</fullName>
        <shortName evidence="11">IPP isomerase</shortName>
        <ecNumber evidence="11">5.3.3.2</ecNumber>
    </recommendedName>
    <alternativeName>
        <fullName evidence="11">Isopentenyl diphosphate:dimethylallyl diphosphate isomerase</fullName>
    </alternativeName>
    <alternativeName>
        <fullName evidence="11">Isopentenyl pyrophosphate isomerase</fullName>
    </alternativeName>
    <alternativeName>
        <fullName evidence="11">Type 2 isopentenyl diphosphate isomerase</fullName>
        <shortName evidence="11">IDI-2</shortName>
    </alternativeName>
</protein>
<feature type="binding site" evidence="11">
    <location>
        <position position="94"/>
    </location>
    <ligand>
        <name>FMN</name>
        <dbReference type="ChEBI" id="CHEBI:58210"/>
    </ligand>
</feature>